<organism evidence="2 3">
    <name type="scientific">Petrolisthes cinctipes</name>
    <name type="common">Flat porcelain crab</name>
    <dbReference type="NCBI Taxonomy" id="88211"/>
    <lineage>
        <taxon>Eukaryota</taxon>
        <taxon>Metazoa</taxon>
        <taxon>Ecdysozoa</taxon>
        <taxon>Arthropoda</taxon>
        <taxon>Crustacea</taxon>
        <taxon>Multicrustacea</taxon>
        <taxon>Malacostraca</taxon>
        <taxon>Eumalacostraca</taxon>
        <taxon>Eucarida</taxon>
        <taxon>Decapoda</taxon>
        <taxon>Pleocyemata</taxon>
        <taxon>Anomura</taxon>
        <taxon>Galatheoidea</taxon>
        <taxon>Porcellanidae</taxon>
        <taxon>Petrolisthes</taxon>
    </lineage>
</organism>
<dbReference type="Proteomes" id="UP001286313">
    <property type="component" value="Unassembled WGS sequence"/>
</dbReference>
<accession>A0AAE1GLR7</accession>
<evidence type="ECO:0000256" key="1">
    <source>
        <dbReference type="SAM" id="MobiDB-lite"/>
    </source>
</evidence>
<evidence type="ECO:0000313" key="2">
    <source>
        <dbReference type="EMBL" id="KAK3895663.1"/>
    </source>
</evidence>
<gene>
    <name evidence="2" type="ORF">Pcinc_000586</name>
</gene>
<sequence length="227" mass="25409">MSDVPPALFNRVIGSDSNLLLSDIIINLMKDIAVKKREKNKRKGNSAATRASSHATFNMALPGNFYVTVGNVNVVIMDPSTDYNNRGRIEEEGEVTDEEEEEDNIPSNTRWEYAFPWALTFQFSSRHGFRELLDNNDLTARLNRRTTVEDNLTTVASKSSSYSIKDIESKEALFWDPLISIALLCKAAEKKLIVDPTNVMMKRTFNILKDGKIVINVANGLSSLGFA</sequence>
<name>A0AAE1GLR7_PETCI</name>
<dbReference type="EMBL" id="JAWQEG010000033">
    <property type="protein sequence ID" value="KAK3895663.1"/>
    <property type="molecule type" value="Genomic_DNA"/>
</dbReference>
<comment type="caution">
    <text evidence="2">The sequence shown here is derived from an EMBL/GenBank/DDBJ whole genome shotgun (WGS) entry which is preliminary data.</text>
</comment>
<proteinExistence type="predicted"/>
<feature type="region of interest" description="Disordered" evidence="1">
    <location>
        <begin position="85"/>
        <end position="105"/>
    </location>
</feature>
<feature type="compositionally biased region" description="Acidic residues" evidence="1">
    <location>
        <begin position="91"/>
        <end position="104"/>
    </location>
</feature>
<evidence type="ECO:0000313" key="3">
    <source>
        <dbReference type="Proteomes" id="UP001286313"/>
    </source>
</evidence>
<keyword evidence="3" id="KW-1185">Reference proteome</keyword>
<dbReference type="AlphaFoldDB" id="A0AAE1GLR7"/>
<protein>
    <submittedName>
        <fullName evidence="2">Uncharacterized protein</fullName>
    </submittedName>
</protein>
<reference evidence="2" key="1">
    <citation type="submission" date="2023-10" db="EMBL/GenBank/DDBJ databases">
        <title>Genome assemblies of two species of porcelain crab, Petrolisthes cinctipes and Petrolisthes manimaculis (Anomura: Porcellanidae).</title>
        <authorList>
            <person name="Angst P."/>
        </authorList>
    </citation>
    <scope>NUCLEOTIDE SEQUENCE</scope>
    <source>
        <strain evidence="2">PB745_01</strain>
        <tissue evidence="2">Gill</tissue>
    </source>
</reference>